<dbReference type="Pfam" id="PF05071">
    <property type="entry name" value="NDUFA12"/>
    <property type="match status" value="1"/>
</dbReference>
<sequence>MFKALSKMLRSIDKANHNGKLYVGKDSYGNMFYELTPMTQGGRRKRIYEPPNDGTDPQLSITQEVSAQWRSWLNGTR</sequence>
<dbReference type="AlphaFoldDB" id="A0A0L0F7R0"/>
<protein>
    <recommendedName>
        <fullName evidence="4">NADH dehydrogenase [ubiquinone] 1 alpha subcomplex subunit 12</fullName>
    </recommendedName>
</protein>
<gene>
    <name evidence="2" type="ORF">SARC_14685</name>
</gene>
<comment type="similarity">
    <text evidence="1">Belongs to the complex I NDUFA12 subunit family.</text>
</comment>
<proteinExistence type="inferred from homology"/>
<evidence type="ECO:0000256" key="1">
    <source>
        <dbReference type="ARBA" id="ARBA00007355"/>
    </source>
</evidence>
<keyword evidence="3" id="KW-1185">Reference proteome</keyword>
<dbReference type="Proteomes" id="UP000054560">
    <property type="component" value="Unassembled WGS sequence"/>
</dbReference>
<reference evidence="2 3" key="1">
    <citation type="submission" date="2011-02" db="EMBL/GenBank/DDBJ databases">
        <title>The Genome Sequence of Sphaeroforma arctica JP610.</title>
        <authorList>
            <consortium name="The Broad Institute Genome Sequencing Platform"/>
            <person name="Russ C."/>
            <person name="Cuomo C."/>
            <person name="Young S.K."/>
            <person name="Zeng Q."/>
            <person name="Gargeya S."/>
            <person name="Alvarado L."/>
            <person name="Berlin A."/>
            <person name="Chapman S.B."/>
            <person name="Chen Z."/>
            <person name="Freedman E."/>
            <person name="Gellesch M."/>
            <person name="Goldberg J."/>
            <person name="Griggs A."/>
            <person name="Gujja S."/>
            <person name="Heilman E."/>
            <person name="Heiman D."/>
            <person name="Howarth C."/>
            <person name="Mehta T."/>
            <person name="Neiman D."/>
            <person name="Pearson M."/>
            <person name="Roberts A."/>
            <person name="Saif S."/>
            <person name="Shea T."/>
            <person name="Shenoy N."/>
            <person name="Sisk P."/>
            <person name="Stolte C."/>
            <person name="Sykes S."/>
            <person name="White J."/>
            <person name="Yandava C."/>
            <person name="Burger G."/>
            <person name="Gray M.W."/>
            <person name="Holland P.W.H."/>
            <person name="King N."/>
            <person name="Lang F.B.F."/>
            <person name="Roger A.J."/>
            <person name="Ruiz-Trillo I."/>
            <person name="Haas B."/>
            <person name="Nusbaum C."/>
            <person name="Birren B."/>
        </authorList>
    </citation>
    <scope>NUCLEOTIDE SEQUENCE [LARGE SCALE GENOMIC DNA]</scope>
    <source>
        <strain evidence="2 3">JP610</strain>
    </source>
</reference>
<dbReference type="GO" id="GO:0045271">
    <property type="term" value="C:respiratory chain complex I"/>
    <property type="evidence" value="ECO:0007669"/>
    <property type="project" value="InterPro"/>
</dbReference>
<evidence type="ECO:0000313" key="2">
    <source>
        <dbReference type="EMBL" id="KNC72755.1"/>
    </source>
</evidence>
<accession>A0A0L0F7R0</accession>
<dbReference type="RefSeq" id="XP_014146657.1">
    <property type="nucleotide sequence ID" value="XM_014291182.1"/>
</dbReference>
<organism evidence="2 3">
    <name type="scientific">Sphaeroforma arctica JP610</name>
    <dbReference type="NCBI Taxonomy" id="667725"/>
    <lineage>
        <taxon>Eukaryota</taxon>
        <taxon>Ichthyosporea</taxon>
        <taxon>Ichthyophonida</taxon>
        <taxon>Sphaeroforma</taxon>
    </lineage>
</organism>
<dbReference type="InterPro" id="IPR007763">
    <property type="entry name" value="NDUFA12"/>
</dbReference>
<name>A0A0L0F7R0_9EUKA</name>
<evidence type="ECO:0008006" key="4">
    <source>
        <dbReference type="Google" id="ProtNLM"/>
    </source>
</evidence>
<evidence type="ECO:0000313" key="3">
    <source>
        <dbReference type="Proteomes" id="UP000054560"/>
    </source>
</evidence>
<dbReference type="EMBL" id="KQ246554">
    <property type="protein sequence ID" value="KNC72755.1"/>
    <property type="molecule type" value="Genomic_DNA"/>
</dbReference>
<dbReference type="OrthoDB" id="10255576at2759"/>
<dbReference type="GeneID" id="25915189"/>